<dbReference type="EMBL" id="CP017637">
    <property type="protein sequence ID" value="APG09639.1"/>
    <property type="molecule type" value="Genomic_DNA"/>
</dbReference>
<sequence>MLRTAGAHASNGTKRDESAAACITAVMLQLAPVRSSVHIPLATLRAHYQGGDVEAGLADLAAPAGTLIDELLWWTAAFKTARGLKGSSRS</sequence>
<dbReference type="AlphaFoldDB" id="A0A1L3F8M2"/>
<reference evidence="1 2" key="1">
    <citation type="submission" date="2016-11" db="EMBL/GenBank/DDBJ databases">
        <title>Complete Genome Sequence of Bradyrhizobium sp. strain J5, an isolated from soybean nodule in Hokkaido.</title>
        <authorList>
            <person name="Kanehara K."/>
        </authorList>
    </citation>
    <scope>NUCLEOTIDE SEQUENCE [LARGE SCALE GENOMIC DNA]</scope>
    <source>
        <strain evidence="1 2">J5</strain>
    </source>
</reference>
<evidence type="ECO:0000313" key="2">
    <source>
        <dbReference type="Proteomes" id="UP000181962"/>
    </source>
</evidence>
<accession>A0A1L3F8M2</accession>
<gene>
    <name evidence="1" type="ORF">BKD09_14965</name>
</gene>
<evidence type="ECO:0000313" key="1">
    <source>
        <dbReference type="EMBL" id="APG09639.1"/>
    </source>
</evidence>
<dbReference type="Proteomes" id="UP000181962">
    <property type="component" value="Chromosome"/>
</dbReference>
<organism evidence="1 2">
    <name type="scientific">Bradyrhizobium japonicum</name>
    <dbReference type="NCBI Taxonomy" id="375"/>
    <lineage>
        <taxon>Bacteria</taxon>
        <taxon>Pseudomonadati</taxon>
        <taxon>Pseudomonadota</taxon>
        <taxon>Alphaproteobacteria</taxon>
        <taxon>Hyphomicrobiales</taxon>
        <taxon>Nitrobacteraceae</taxon>
        <taxon>Bradyrhizobium</taxon>
    </lineage>
</organism>
<protein>
    <submittedName>
        <fullName evidence="1">Uncharacterized protein</fullName>
    </submittedName>
</protein>
<name>A0A1L3F8M2_BRAJP</name>
<proteinExistence type="predicted"/>